<dbReference type="RefSeq" id="WP_167151551.1">
    <property type="nucleotide sequence ID" value="NZ_JAAMOX010000002.1"/>
</dbReference>
<organism evidence="2 3">
    <name type="scientific">Lysinibacter cavernae</name>
    <dbReference type="NCBI Taxonomy" id="1640652"/>
    <lineage>
        <taxon>Bacteria</taxon>
        <taxon>Bacillati</taxon>
        <taxon>Actinomycetota</taxon>
        <taxon>Actinomycetes</taxon>
        <taxon>Micrococcales</taxon>
        <taxon>Microbacteriaceae</taxon>
        <taxon>Lysinibacter</taxon>
    </lineage>
</organism>
<keyword evidence="1" id="KW-0472">Membrane</keyword>
<evidence type="ECO:0000313" key="3">
    <source>
        <dbReference type="Proteomes" id="UP000541033"/>
    </source>
</evidence>
<dbReference type="EMBL" id="JAAMOX010000002">
    <property type="protein sequence ID" value="NIH54915.1"/>
    <property type="molecule type" value="Genomic_DNA"/>
</dbReference>
<gene>
    <name evidence="2" type="ORF">FHX76_002811</name>
</gene>
<feature type="transmembrane region" description="Helical" evidence="1">
    <location>
        <begin position="30"/>
        <end position="56"/>
    </location>
</feature>
<name>A0A7X5R3C6_9MICO</name>
<keyword evidence="3" id="KW-1185">Reference proteome</keyword>
<evidence type="ECO:0000313" key="2">
    <source>
        <dbReference type="EMBL" id="NIH54915.1"/>
    </source>
</evidence>
<reference evidence="2 3" key="1">
    <citation type="submission" date="2020-02" db="EMBL/GenBank/DDBJ databases">
        <title>Sequencing the genomes of 1000 actinobacteria strains.</title>
        <authorList>
            <person name="Klenk H.-P."/>
        </authorList>
    </citation>
    <scope>NUCLEOTIDE SEQUENCE [LARGE SCALE GENOMIC DNA]</scope>
    <source>
        <strain evidence="2 3">DSM 27960</strain>
    </source>
</reference>
<comment type="caution">
    <text evidence="2">The sequence shown here is derived from an EMBL/GenBank/DDBJ whole genome shotgun (WGS) entry which is preliminary data.</text>
</comment>
<proteinExistence type="predicted"/>
<sequence>MTAAGQALLAACFAAVAVLGLTQMDELSLLALFALVLMLVGSICLGFAAFVLRGYFSRRRFLRAQFPSADIFTWLRCSEMRSGISRIWVQYPGPEDVSPKIRSSGSLVLAENGLSLWQGSEQSMERVMSLSWASVITCRTEWIAIVGQSVEVVNIDVLVDDQKIPLALNIIERNGSVMTNRPKRVAKEIRGRYGARFWMPHV</sequence>
<dbReference type="AlphaFoldDB" id="A0A7X5R3C6"/>
<accession>A0A7X5R3C6</accession>
<evidence type="ECO:0000256" key="1">
    <source>
        <dbReference type="SAM" id="Phobius"/>
    </source>
</evidence>
<keyword evidence="1" id="KW-0812">Transmembrane</keyword>
<keyword evidence="1" id="KW-1133">Transmembrane helix</keyword>
<protein>
    <submittedName>
        <fullName evidence="2">Uncharacterized protein</fullName>
    </submittedName>
</protein>
<dbReference type="Proteomes" id="UP000541033">
    <property type="component" value="Unassembled WGS sequence"/>
</dbReference>